<dbReference type="PROSITE" id="PS50003">
    <property type="entry name" value="PH_DOMAIN"/>
    <property type="match status" value="1"/>
</dbReference>
<organism evidence="4 5">
    <name type="scientific">Mugilogobius chulae</name>
    <name type="common">yellowstripe goby</name>
    <dbReference type="NCBI Taxonomy" id="88201"/>
    <lineage>
        <taxon>Eukaryota</taxon>
        <taxon>Metazoa</taxon>
        <taxon>Chordata</taxon>
        <taxon>Craniata</taxon>
        <taxon>Vertebrata</taxon>
        <taxon>Euteleostomi</taxon>
        <taxon>Actinopterygii</taxon>
        <taxon>Neopterygii</taxon>
        <taxon>Teleostei</taxon>
        <taxon>Neoteleostei</taxon>
        <taxon>Acanthomorphata</taxon>
        <taxon>Gobiaria</taxon>
        <taxon>Gobiiformes</taxon>
        <taxon>Gobioidei</taxon>
        <taxon>Gobiidae</taxon>
        <taxon>Gobionellinae</taxon>
        <taxon>Mugilogobius</taxon>
    </lineage>
</organism>
<dbReference type="Gene3D" id="2.30.29.30">
    <property type="entry name" value="Pleckstrin-homology domain (PH domain)/Phosphotyrosine-binding domain (PTB)"/>
    <property type="match status" value="1"/>
</dbReference>
<evidence type="ECO:0000256" key="1">
    <source>
        <dbReference type="SAM" id="Coils"/>
    </source>
</evidence>
<dbReference type="GO" id="GO:0005634">
    <property type="term" value="C:nucleus"/>
    <property type="evidence" value="ECO:0007669"/>
    <property type="project" value="TreeGrafter"/>
</dbReference>
<accession>A0AAW0PAD1</accession>
<dbReference type="SMART" id="SM00233">
    <property type="entry name" value="PH"/>
    <property type="match status" value="1"/>
</dbReference>
<keyword evidence="2" id="KW-0812">Transmembrane</keyword>
<keyword evidence="5" id="KW-1185">Reference proteome</keyword>
<sequence length="574" mass="67729">MEKRKVLSVNLCGVMKIPFDPCDLEKHFTDEETGPLSNQGYMPYLSNYILIKVQEENLDILELFKFCWTLCYKKNLSIRDLHISHDDAFKIWCIFNLLSENKYPLYIVTEEVEYLLKMLTDAMGGIWIEGGFAEYHLEINFQTNSLTVWELIEFVGMHFFKDKSPQTLSTAIKEVFEELILGILKQGYMVKRCHKGKNWTEYWFLLRSNSLEYYVSEDLMEIKGVLVIGSNCTVESLPDTDGKSCVLFIKSGDISYKVSVSDKTKKKEWIRGSYDFYVFGVCVFILLNLWSCLTSAIEKCIQMQKLGLLPPQRQARDERREQRQRQQAAEEELAKKIRQLKANNESKQRELEALEKYLENIFTENERRMKIELDGHDLGRKLNEHLQVEEQVEQKSSELEHYLLRVKELEDSYLRLEEALEDERQAKKDQEAMTEQQARLLEEEALKRAELEQMHVQQQRALSQSQAHSRELEVQMQDKDRRLQEATQQLERLERQRDRADQLHQDVSRELECIANKQNKNRVTRYEGLVRLIQPGPKGRLIITNWGAATFTEGELEMRKRCWQRSRKWSATSE</sequence>
<dbReference type="GO" id="GO:0005737">
    <property type="term" value="C:cytoplasm"/>
    <property type="evidence" value="ECO:0007669"/>
    <property type="project" value="TreeGrafter"/>
</dbReference>
<dbReference type="SUPFAM" id="SSF50729">
    <property type="entry name" value="PH domain-like"/>
    <property type="match status" value="1"/>
</dbReference>
<dbReference type="AlphaFoldDB" id="A0AAW0PAD1"/>
<keyword evidence="2" id="KW-0472">Membrane</keyword>
<dbReference type="InterPro" id="IPR011993">
    <property type="entry name" value="PH-like_dom_sf"/>
</dbReference>
<name>A0AAW0PAD1_9GOBI</name>
<feature type="coiled-coil region" evidence="1">
    <location>
        <begin position="392"/>
        <end position="510"/>
    </location>
</feature>
<feature type="domain" description="PH" evidence="3">
    <location>
        <begin position="182"/>
        <end position="278"/>
    </location>
</feature>
<gene>
    <name evidence="4" type="ORF">WMY93_013538</name>
</gene>
<keyword evidence="1" id="KW-0175">Coiled coil</keyword>
<feature type="coiled-coil region" evidence="1">
    <location>
        <begin position="312"/>
        <end position="364"/>
    </location>
</feature>
<dbReference type="PANTHER" id="PTHR14383:SF6">
    <property type="entry name" value="SWITCH-ASSOCIATED PROTEIN 70"/>
    <property type="match status" value="1"/>
</dbReference>
<feature type="transmembrane region" description="Helical" evidence="2">
    <location>
        <begin position="276"/>
        <end position="297"/>
    </location>
</feature>
<keyword evidence="2" id="KW-1133">Transmembrane helix</keyword>
<dbReference type="InterPro" id="IPR057836">
    <property type="entry name" value="EF-hand_SWAP70_N"/>
</dbReference>
<dbReference type="Pfam" id="PF25530">
    <property type="entry name" value="EF-hand_SWAP70_N"/>
    <property type="match status" value="1"/>
</dbReference>
<dbReference type="Pfam" id="PF00169">
    <property type="entry name" value="PH"/>
    <property type="match status" value="1"/>
</dbReference>
<dbReference type="EMBL" id="JBBPFD010000009">
    <property type="protein sequence ID" value="KAK7913327.1"/>
    <property type="molecule type" value="Genomic_DNA"/>
</dbReference>
<dbReference type="InterPro" id="IPR001849">
    <property type="entry name" value="PH_domain"/>
</dbReference>
<protein>
    <recommendedName>
        <fullName evidence="3">PH domain-containing protein</fullName>
    </recommendedName>
</protein>
<dbReference type="PANTHER" id="PTHR14383">
    <property type="entry name" value="SWAP-70 RECOMBINASE"/>
    <property type="match status" value="1"/>
</dbReference>
<evidence type="ECO:0000313" key="5">
    <source>
        <dbReference type="Proteomes" id="UP001460270"/>
    </source>
</evidence>
<proteinExistence type="predicted"/>
<evidence type="ECO:0000313" key="4">
    <source>
        <dbReference type="EMBL" id="KAK7913327.1"/>
    </source>
</evidence>
<dbReference type="Proteomes" id="UP001460270">
    <property type="component" value="Unassembled WGS sequence"/>
</dbReference>
<reference evidence="5" key="1">
    <citation type="submission" date="2024-04" db="EMBL/GenBank/DDBJ databases">
        <title>Salinicola lusitanus LLJ914,a marine bacterium isolated from the Okinawa Trough.</title>
        <authorList>
            <person name="Li J."/>
        </authorList>
    </citation>
    <scope>NUCLEOTIDE SEQUENCE [LARGE SCALE GENOMIC DNA]</scope>
</reference>
<comment type="caution">
    <text evidence="4">The sequence shown here is derived from an EMBL/GenBank/DDBJ whole genome shotgun (WGS) entry which is preliminary data.</text>
</comment>
<evidence type="ECO:0000259" key="3">
    <source>
        <dbReference type="PROSITE" id="PS50003"/>
    </source>
</evidence>
<evidence type="ECO:0000256" key="2">
    <source>
        <dbReference type="SAM" id="Phobius"/>
    </source>
</evidence>